<dbReference type="KEGG" id="scya:EJ357_47630"/>
<sequence length="250" mass="27386">MNNYLLGGKDHYPADQEACERLLQVVPGARCVAESAHRFLLRVTSHLVREYGIRQFIVFGAGLPMAMSVHQVARSVDVRCRVVYADDDPLVLTHGRALWEDQRRTMVVRANPLQVGYLLCAPPVLRLIDIHLPVAVLLVSVLHTIPDRADPAGLLEQTARVLAPGSCVAASQLVSEDADVRRQADAVLQGAASGWWGRIRPRAEVESFFSTLRLLAPGQVDVSQWRPGSDRAASTGSPLWAEYGGVAQVR</sequence>
<proteinExistence type="predicted"/>
<dbReference type="Proteomes" id="UP000280298">
    <property type="component" value="Chromosome"/>
</dbReference>
<dbReference type="SUPFAM" id="SSF53335">
    <property type="entry name" value="S-adenosyl-L-methionine-dependent methyltransferases"/>
    <property type="match status" value="1"/>
</dbReference>
<evidence type="ECO:0000313" key="2">
    <source>
        <dbReference type="EMBL" id="AZQ40970.1"/>
    </source>
</evidence>
<keyword evidence="2" id="KW-0808">Transferase</keyword>
<evidence type="ECO:0000313" key="3">
    <source>
        <dbReference type="Proteomes" id="UP000280298"/>
    </source>
</evidence>
<dbReference type="AlphaFoldDB" id="A0A3Q9F234"/>
<dbReference type="EMBL" id="CP034539">
    <property type="protein sequence ID" value="AZQ40970.1"/>
    <property type="molecule type" value="Genomic_DNA"/>
</dbReference>
<name>A0A3Q9F234_9ACTN</name>
<keyword evidence="3" id="KW-1185">Reference proteome</keyword>
<reference evidence="2 3" key="1">
    <citation type="journal article" date="2019" name="Int. J. Syst. Evol. Microbiol.">
        <title>Streptomyces cyaneochromogenes sp. nov., a blue pigment-producing actinomycete from manganese-contaminated soil.</title>
        <authorList>
            <person name="Tang X."/>
            <person name="Zhao J."/>
            <person name="Li K."/>
            <person name="Chen Z."/>
            <person name="Sun Y."/>
            <person name="Gao J."/>
        </authorList>
    </citation>
    <scope>NUCLEOTIDE SEQUENCE [LARGE SCALE GENOMIC DNA]</scope>
    <source>
        <strain evidence="2 3">MK-45</strain>
    </source>
</reference>
<dbReference type="Gene3D" id="3.40.50.150">
    <property type="entry name" value="Vaccinia Virus protein VP39"/>
    <property type="match status" value="1"/>
</dbReference>
<dbReference type="GO" id="GO:0008168">
    <property type="term" value="F:methyltransferase activity"/>
    <property type="evidence" value="ECO:0007669"/>
    <property type="project" value="UniProtKB-KW"/>
</dbReference>
<dbReference type="EMBL" id="CP034539">
    <property type="protein sequence ID" value="AZQ40160.1"/>
    <property type="molecule type" value="Genomic_DNA"/>
</dbReference>
<dbReference type="OrthoDB" id="3594278at2"/>
<gene>
    <name evidence="1" type="ORF">EJ357_00300</name>
    <name evidence="2" type="ORF">EJ357_47630</name>
</gene>
<dbReference type="PIRSF" id="PIRSF017393">
    <property type="entry name" value="MTase_SAV2177"/>
    <property type="match status" value="1"/>
</dbReference>
<dbReference type="InterPro" id="IPR029063">
    <property type="entry name" value="SAM-dependent_MTases_sf"/>
</dbReference>
<dbReference type="GO" id="GO:0032259">
    <property type="term" value="P:methylation"/>
    <property type="evidence" value="ECO:0007669"/>
    <property type="project" value="UniProtKB-KW"/>
</dbReference>
<protein>
    <submittedName>
        <fullName evidence="2">SAM-dependent methyltransferase</fullName>
    </submittedName>
</protein>
<dbReference type="InterPro" id="IPR006764">
    <property type="entry name" value="SAM_dep_MeTrfase_SAV2177_type"/>
</dbReference>
<keyword evidence="2" id="KW-0489">Methyltransferase</keyword>
<evidence type="ECO:0000313" key="1">
    <source>
        <dbReference type="EMBL" id="AZQ40160.1"/>
    </source>
</evidence>
<accession>A0A3Q9F234</accession>
<organism evidence="2 3">
    <name type="scientific">Streptomyces cyaneochromogenes</name>
    <dbReference type="NCBI Taxonomy" id="2496836"/>
    <lineage>
        <taxon>Bacteria</taxon>
        <taxon>Bacillati</taxon>
        <taxon>Actinomycetota</taxon>
        <taxon>Actinomycetes</taxon>
        <taxon>Kitasatosporales</taxon>
        <taxon>Streptomycetaceae</taxon>
        <taxon>Streptomyces</taxon>
    </lineage>
</organism>
<dbReference type="KEGG" id="scya:EJ357_00300"/>
<dbReference type="Pfam" id="PF04672">
    <property type="entry name" value="Methyltransf_19"/>
    <property type="match status" value="1"/>
</dbReference>